<accession>A0AAN7CR22</accession>
<dbReference type="PANTHER" id="PTHR11362">
    <property type="entry name" value="PHOSPHATIDYLETHANOLAMINE-BINDING PROTEIN"/>
    <property type="match status" value="1"/>
</dbReference>
<dbReference type="CDD" id="cd00866">
    <property type="entry name" value="PEBP_euk"/>
    <property type="match status" value="1"/>
</dbReference>
<dbReference type="PANTHER" id="PTHR11362:SF148">
    <property type="entry name" value="CARBOXYPEPTIDASE Y INHIBITOR"/>
    <property type="match status" value="1"/>
</dbReference>
<keyword evidence="3" id="KW-1185">Reference proteome</keyword>
<reference evidence="2" key="1">
    <citation type="journal article" date="2023" name="Mol. Phylogenet. Evol.">
        <title>Genome-scale phylogeny and comparative genomics of the fungal order Sordariales.</title>
        <authorList>
            <person name="Hensen N."/>
            <person name="Bonometti L."/>
            <person name="Westerberg I."/>
            <person name="Brannstrom I.O."/>
            <person name="Guillou S."/>
            <person name="Cros-Aarteil S."/>
            <person name="Calhoun S."/>
            <person name="Haridas S."/>
            <person name="Kuo A."/>
            <person name="Mondo S."/>
            <person name="Pangilinan J."/>
            <person name="Riley R."/>
            <person name="LaButti K."/>
            <person name="Andreopoulos B."/>
            <person name="Lipzen A."/>
            <person name="Chen C."/>
            <person name="Yan M."/>
            <person name="Daum C."/>
            <person name="Ng V."/>
            <person name="Clum A."/>
            <person name="Steindorff A."/>
            <person name="Ohm R.A."/>
            <person name="Martin F."/>
            <person name="Silar P."/>
            <person name="Natvig D.O."/>
            <person name="Lalanne C."/>
            <person name="Gautier V."/>
            <person name="Ament-Velasquez S.L."/>
            <person name="Kruys A."/>
            <person name="Hutchinson M.I."/>
            <person name="Powell A.J."/>
            <person name="Barry K."/>
            <person name="Miller A.N."/>
            <person name="Grigoriev I.V."/>
            <person name="Debuchy R."/>
            <person name="Gladieux P."/>
            <person name="Hiltunen Thoren M."/>
            <person name="Johannesson H."/>
        </authorList>
    </citation>
    <scope>NUCLEOTIDE SEQUENCE</scope>
    <source>
        <strain evidence="2">CBS 359.72</strain>
    </source>
</reference>
<dbReference type="Pfam" id="PF01161">
    <property type="entry name" value="PBP"/>
    <property type="match status" value="1"/>
</dbReference>
<dbReference type="GO" id="GO:0030162">
    <property type="term" value="P:regulation of proteolysis"/>
    <property type="evidence" value="ECO:0007669"/>
    <property type="project" value="TreeGrafter"/>
</dbReference>
<dbReference type="EMBL" id="MU857668">
    <property type="protein sequence ID" value="KAK4246718.1"/>
    <property type="molecule type" value="Genomic_DNA"/>
</dbReference>
<dbReference type="InterPro" id="IPR036610">
    <property type="entry name" value="PEBP-like_sf"/>
</dbReference>
<organism evidence="2 3">
    <name type="scientific">Corynascus novoguineensis</name>
    <dbReference type="NCBI Taxonomy" id="1126955"/>
    <lineage>
        <taxon>Eukaryota</taxon>
        <taxon>Fungi</taxon>
        <taxon>Dikarya</taxon>
        <taxon>Ascomycota</taxon>
        <taxon>Pezizomycotina</taxon>
        <taxon>Sordariomycetes</taxon>
        <taxon>Sordariomycetidae</taxon>
        <taxon>Sordariales</taxon>
        <taxon>Chaetomiaceae</taxon>
        <taxon>Corynascus</taxon>
    </lineage>
</organism>
<dbReference type="GO" id="GO:0005543">
    <property type="term" value="F:phospholipid binding"/>
    <property type="evidence" value="ECO:0007669"/>
    <property type="project" value="TreeGrafter"/>
</dbReference>
<dbReference type="InterPro" id="IPR008914">
    <property type="entry name" value="PEBP"/>
</dbReference>
<feature type="signal peptide" evidence="1">
    <location>
        <begin position="1"/>
        <end position="23"/>
    </location>
</feature>
<evidence type="ECO:0000313" key="2">
    <source>
        <dbReference type="EMBL" id="KAK4246718.1"/>
    </source>
</evidence>
<dbReference type="InterPro" id="IPR035810">
    <property type="entry name" value="PEBP_euk"/>
</dbReference>
<comment type="caution">
    <text evidence="2">The sequence shown here is derived from an EMBL/GenBank/DDBJ whole genome shotgun (WGS) entry which is preliminary data.</text>
</comment>
<protein>
    <submittedName>
        <fullName evidence="2">Phosphatidylethanolamine-binding protein</fullName>
    </submittedName>
</protein>
<dbReference type="Proteomes" id="UP001303647">
    <property type="component" value="Unassembled WGS sequence"/>
</dbReference>
<dbReference type="GO" id="GO:0030414">
    <property type="term" value="F:peptidase inhibitor activity"/>
    <property type="evidence" value="ECO:0007669"/>
    <property type="project" value="TreeGrafter"/>
</dbReference>
<dbReference type="Gene3D" id="3.90.280.10">
    <property type="entry name" value="PEBP-like"/>
    <property type="match status" value="1"/>
</dbReference>
<dbReference type="AlphaFoldDB" id="A0AAN7CR22"/>
<sequence>MDRFVLQFLFAEVVCLFAVCAQAAPPQQHILGVDDPEGRIPPSQIPQIVRERLKEAEIIPTVIDDFLPSIGLHATWPSEERALLGNVVDPEALHDEPLITLHDMRAASTTATRADTEKKKKKQITFVIVLTDPDAPSHDNPKWSEFCHWIASGRLPPPEQKPPPCDPKDPRVPCAPPLPLVDPDELVKYRPPAPPPGTGPHRYVLLALVPANGTTDHLHLSRPAARKRWGYDTDAELHAGFELGGKRKTKGVREWAAENGLAPVGANFVYAKHER</sequence>
<evidence type="ECO:0000313" key="3">
    <source>
        <dbReference type="Proteomes" id="UP001303647"/>
    </source>
</evidence>
<reference evidence="2" key="2">
    <citation type="submission" date="2023-05" db="EMBL/GenBank/DDBJ databases">
        <authorList>
            <consortium name="Lawrence Berkeley National Laboratory"/>
            <person name="Steindorff A."/>
            <person name="Hensen N."/>
            <person name="Bonometti L."/>
            <person name="Westerberg I."/>
            <person name="Brannstrom I.O."/>
            <person name="Guillou S."/>
            <person name="Cros-Aarteil S."/>
            <person name="Calhoun S."/>
            <person name="Haridas S."/>
            <person name="Kuo A."/>
            <person name="Mondo S."/>
            <person name="Pangilinan J."/>
            <person name="Riley R."/>
            <person name="Labutti K."/>
            <person name="Andreopoulos B."/>
            <person name="Lipzen A."/>
            <person name="Chen C."/>
            <person name="Yanf M."/>
            <person name="Daum C."/>
            <person name="Ng V."/>
            <person name="Clum A."/>
            <person name="Ohm R."/>
            <person name="Martin F."/>
            <person name="Silar P."/>
            <person name="Natvig D."/>
            <person name="Lalanne C."/>
            <person name="Gautier V."/>
            <person name="Ament-Velasquez S.L."/>
            <person name="Kruys A."/>
            <person name="Hutchinson M.I."/>
            <person name="Powell A.J."/>
            <person name="Barry K."/>
            <person name="Miller A.N."/>
            <person name="Grigoriev I.V."/>
            <person name="Debuchy R."/>
            <person name="Gladieux P."/>
            <person name="Thoren M.H."/>
            <person name="Johannesson H."/>
        </authorList>
    </citation>
    <scope>NUCLEOTIDE SEQUENCE</scope>
    <source>
        <strain evidence="2">CBS 359.72</strain>
    </source>
</reference>
<proteinExistence type="predicted"/>
<name>A0AAN7CR22_9PEZI</name>
<evidence type="ECO:0000256" key="1">
    <source>
        <dbReference type="SAM" id="SignalP"/>
    </source>
</evidence>
<keyword evidence="1" id="KW-0732">Signal</keyword>
<dbReference type="SUPFAM" id="SSF49777">
    <property type="entry name" value="PEBP-like"/>
    <property type="match status" value="1"/>
</dbReference>
<gene>
    <name evidence="2" type="ORF">C7999DRAFT_32869</name>
</gene>
<feature type="chain" id="PRO_5042831405" evidence="1">
    <location>
        <begin position="24"/>
        <end position="275"/>
    </location>
</feature>
<dbReference type="GO" id="GO:0046578">
    <property type="term" value="P:regulation of Ras protein signal transduction"/>
    <property type="evidence" value="ECO:0007669"/>
    <property type="project" value="TreeGrafter"/>
</dbReference>